<dbReference type="InterPro" id="IPR004358">
    <property type="entry name" value="Sig_transdc_His_kin-like_C"/>
</dbReference>
<dbReference type="EMBL" id="JAFLWW010000003">
    <property type="protein sequence ID" value="MBT1156364.1"/>
    <property type="molecule type" value="Genomic_DNA"/>
</dbReference>
<dbReference type="Gene3D" id="3.30.565.10">
    <property type="entry name" value="Histidine kinase-like ATPase, C-terminal domain"/>
    <property type="match status" value="1"/>
</dbReference>
<dbReference type="PANTHER" id="PTHR43711">
    <property type="entry name" value="TWO-COMPONENT HISTIDINE KINASE"/>
    <property type="match status" value="1"/>
</dbReference>
<keyword evidence="4" id="KW-0808">Transferase</keyword>
<feature type="transmembrane region" description="Helical" evidence="8">
    <location>
        <begin position="274"/>
        <end position="290"/>
    </location>
</feature>
<keyword evidence="8" id="KW-0812">Transmembrane</keyword>
<comment type="caution">
    <text evidence="10">The sequence shown here is derived from an EMBL/GenBank/DDBJ whole genome shotgun (WGS) entry which is preliminary data.</text>
</comment>
<reference evidence="10" key="2">
    <citation type="submission" date="2021-03" db="EMBL/GenBank/DDBJ databases">
        <authorList>
            <person name="Artuso I."/>
            <person name="Turrini P."/>
            <person name="Pirolo M."/>
            <person name="Lugli G.A."/>
            <person name="Ventura M."/>
            <person name="Visca P."/>
        </authorList>
    </citation>
    <scope>NUCLEOTIDE SEQUENCE</scope>
    <source>
        <strain evidence="10">LMG 26462</strain>
    </source>
</reference>
<evidence type="ECO:0000313" key="10">
    <source>
        <dbReference type="EMBL" id="MBT1156364.1"/>
    </source>
</evidence>
<feature type="transmembrane region" description="Helical" evidence="8">
    <location>
        <begin position="241"/>
        <end position="262"/>
    </location>
</feature>
<feature type="transmembrane region" description="Helical" evidence="8">
    <location>
        <begin position="359"/>
        <end position="381"/>
    </location>
</feature>
<dbReference type="GO" id="GO:0000155">
    <property type="term" value="F:phosphorelay sensor kinase activity"/>
    <property type="evidence" value="ECO:0007669"/>
    <property type="project" value="InterPro"/>
</dbReference>
<dbReference type="CDD" id="cd00075">
    <property type="entry name" value="HATPase"/>
    <property type="match status" value="1"/>
</dbReference>
<dbReference type="SMART" id="SM00387">
    <property type="entry name" value="HATPase_c"/>
    <property type="match status" value="1"/>
</dbReference>
<dbReference type="Gene3D" id="1.10.287.130">
    <property type="match status" value="1"/>
</dbReference>
<dbReference type="SUPFAM" id="SSF47384">
    <property type="entry name" value="Homodimeric domain of signal transducing histidine kinase"/>
    <property type="match status" value="1"/>
</dbReference>
<dbReference type="SMART" id="SM00388">
    <property type="entry name" value="HisKA"/>
    <property type="match status" value="1"/>
</dbReference>
<dbReference type="InterPro" id="IPR050736">
    <property type="entry name" value="Sensor_HK_Regulatory"/>
</dbReference>
<evidence type="ECO:0000256" key="8">
    <source>
        <dbReference type="SAM" id="Phobius"/>
    </source>
</evidence>
<feature type="transmembrane region" description="Helical" evidence="8">
    <location>
        <begin position="329"/>
        <end position="347"/>
    </location>
</feature>
<dbReference type="InterPro" id="IPR011622">
    <property type="entry name" value="7TMR_DISM_rcpt_extracell_dom2"/>
</dbReference>
<reference evidence="10" key="1">
    <citation type="journal article" date="2021" name="Microorganisms">
        <title>Phylogenomic Reconstruction and Metabolic Potential of the Genus Aminobacter.</title>
        <authorList>
            <person name="Artuso I."/>
            <person name="Turrini P."/>
            <person name="Pirolo M."/>
            <person name="Lugli G.A."/>
            <person name="Ventura M."/>
            <person name="Visca P."/>
        </authorList>
    </citation>
    <scope>NUCLEOTIDE SEQUENCE</scope>
    <source>
        <strain evidence="10">LMG 26462</strain>
    </source>
</reference>
<keyword evidence="5 10" id="KW-0418">Kinase</keyword>
<dbReference type="Pfam" id="PF00512">
    <property type="entry name" value="HisKA"/>
    <property type="match status" value="1"/>
</dbReference>
<sequence>MAWPAAAIGPSPAQATTNDIIPPEGRKLSVLADPSWALSLADVLAPEGQAAFKPVAGPNVNFGYTRNANWLRLELNAAASGTALLSLAPNFLDSIDVYIARQRPGLTSADFTPYHHGDHRPLPGDGLSGLQNVVPLSLSAGETTLIYIRIANANSSTHLNIGLYPMAELTTRATEASLLSGLWFGGMGVLLVIQLVFFHFDRKPQYPLLALSTLGIMLVYGGNLGLSRMLLFPDNGPGNDLFMGASAWFGLFASALAYSSILELPRLAPRLHRVYQASAVVGLVGIGFAICKSNIVFGPIGNNFALLMGVVNVAQGLRTANESGAASRLRAAAFCVLWIGSVLSLMQRQGYLGLPNVFWHAYAISGLVQAILLTGALGVRLRAAEALTRQMREQALVAAQDAERSANALVVEKTRELVVARQIAEDALQAELRSQQQQVRFMEVISHQYRTPLAAIRSNVDSIDISLPKADDSNRARVKRIQRAIVRLVEMLEVNLARSRLQGPSFKPEMSDAVASDIVAAAAARALDLMPGAEIEVVIEPSARSLRVNADAAMIELALVNLLENAVKFSAAATPSQVVLSLGAISGAVRVSVADSGIGIPDRELERVLGHGVRGSNVGNIEGSGTGLSLVSRIAIAHGGSVGIVSTAGKGTTVQMTLPLASDCGDTMQIASAATA</sequence>
<dbReference type="Pfam" id="PF02518">
    <property type="entry name" value="HATPase_c"/>
    <property type="match status" value="1"/>
</dbReference>
<feature type="transmembrane region" description="Helical" evidence="8">
    <location>
        <begin position="178"/>
        <end position="198"/>
    </location>
</feature>
<feature type="transmembrane region" description="Helical" evidence="8">
    <location>
        <begin position="205"/>
        <end position="221"/>
    </location>
</feature>
<dbReference type="InterPro" id="IPR003594">
    <property type="entry name" value="HATPase_dom"/>
</dbReference>
<dbReference type="CDD" id="cd00082">
    <property type="entry name" value="HisKA"/>
    <property type="match status" value="1"/>
</dbReference>
<dbReference type="SUPFAM" id="SSF55874">
    <property type="entry name" value="ATPase domain of HSP90 chaperone/DNA topoisomerase II/histidine kinase"/>
    <property type="match status" value="1"/>
</dbReference>
<keyword evidence="8" id="KW-0472">Membrane</keyword>
<evidence type="ECO:0000256" key="7">
    <source>
        <dbReference type="SAM" id="MobiDB-lite"/>
    </source>
</evidence>
<dbReference type="AlphaFoldDB" id="A0A9X1D629"/>
<accession>A0A9X1D629</accession>
<feature type="transmembrane region" description="Helical" evidence="8">
    <location>
        <begin position="296"/>
        <end position="317"/>
    </location>
</feature>
<dbReference type="PANTHER" id="PTHR43711:SF1">
    <property type="entry name" value="HISTIDINE KINASE 1"/>
    <property type="match status" value="1"/>
</dbReference>
<dbReference type="RefSeq" id="WP_214389431.1">
    <property type="nucleotide sequence ID" value="NZ_JAFLWW010000003.1"/>
</dbReference>
<evidence type="ECO:0000259" key="9">
    <source>
        <dbReference type="PROSITE" id="PS50109"/>
    </source>
</evidence>
<dbReference type="Proteomes" id="UP001138921">
    <property type="component" value="Unassembled WGS sequence"/>
</dbReference>
<evidence type="ECO:0000313" key="11">
    <source>
        <dbReference type="Proteomes" id="UP001138921"/>
    </source>
</evidence>
<proteinExistence type="predicted"/>
<keyword evidence="3" id="KW-0597">Phosphoprotein</keyword>
<keyword evidence="8" id="KW-1133">Transmembrane helix</keyword>
<evidence type="ECO:0000256" key="1">
    <source>
        <dbReference type="ARBA" id="ARBA00000085"/>
    </source>
</evidence>
<evidence type="ECO:0000256" key="2">
    <source>
        <dbReference type="ARBA" id="ARBA00012438"/>
    </source>
</evidence>
<keyword evidence="6" id="KW-0902">Two-component regulatory system</keyword>
<dbReference type="Pfam" id="PF07696">
    <property type="entry name" value="7TMR-DISMED2"/>
    <property type="match status" value="1"/>
</dbReference>
<dbReference type="InterPro" id="IPR003661">
    <property type="entry name" value="HisK_dim/P_dom"/>
</dbReference>
<feature type="domain" description="Histidine kinase" evidence="9">
    <location>
        <begin position="444"/>
        <end position="662"/>
    </location>
</feature>
<dbReference type="InterPro" id="IPR011623">
    <property type="entry name" value="7TMR_DISM_rcpt_extracell_dom1"/>
</dbReference>
<keyword evidence="11" id="KW-1185">Reference proteome</keyword>
<feature type="region of interest" description="Disordered" evidence="7">
    <location>
        <begin position="1"/>
        <end position="20"/>
    </location>
</feature>
<evidence type="ECO:0000256" key="4">
    <source>
        <dbReference type="ARBA" id="ARBA00022679"/>
    </source>
</evidence>
<dbReference type="InterPro" id="IPR005467">
    <property type="entry name" value="His_kinase_dom"/>
</dbReference>
<name>A0A9X1D629_9HYPH</name>
<gene>
    <name evidence="10" type="ORF">J1C56_12255</name>
</gene>
<dbReference type="Gene3D" id="2.60.40.2380">
    <property type="match status" value="1"/>
</dbReference>
<dbReference type="EC" id="2.7.13.3" evidence="2"/>
<dbReference type="PRINTS" id="PR00344">
    <property type="entry name" value="BCTRLSENSOR"/>
</dbReference>
<evidence type="ECO:0000256" key="3">
    <source>
        <dbReference type="ARBA" id="ARBA00022553"/>
    </source>
</evidence>
<organism evidence="10 11">
    <name type="scientific">Aminobacter anthyllidis</name>
    <dbReference type="NCBI Taxonomy" id="1035067"/>
    <lineage>
        <taxon>Bacteria</taxon>
        <taxon>Pseudomonadati</taxon>
        <taxon>Pseudomonadota</taxon>
        <taxon>Alphaproteobacteria</taxon>
        <taxon>Hyphomicrobiales</taxon>
        <taxon>Phyllobacteriaceae</taxon>
        <taxon>Aminobacter</taxon>
    </lineage>
</organism>
<dbReference type="InterPro" id="IPR036097">
    <property type="entry name" value="HisK_dim/P_sf"/>
</dbReference>
<dbReference type="InterPro" id="IPR036890">
    <property type="entry name" value="HATPase_C_sf"/>
</dbReference>
<evidence type="ECO:0000256" key="5">
    <source>
        <dbReference type="ARBA" id="ARBA00022777"/>
    </source>
</evidence>
<dbReference type="Pfam" id="PF07695">
    <property type="entry name" value="7TMR-DISM_7TM"/>
    <property type="match status" value="1"/>
</dbReference>
<evidence type="ECO:0000256" key="6">
    <source>
        <dbReference type="ARBA" id="ARBA00023012"/>
    </source>
</evidence>
<protein>
    <recommendedName>
        <fullName evidence="2">histidine kinase</fullName>
        <ecNumber evidence="2">2.7.13.3</ecNumber>
    </recommendedName>
</protein>
<comment type="catalytic activity">
    <reaction evidence="1">
        <text>ATP + protein L-histidine = ADP + protein N-phospho-L-histidine.</text>
        <dbReference type="EC" id="2.7.13.3"/>
    </reaction>
</comment>
<dbReference type="PROSITE" id="PS50109">
    <property type="entry name" value="HIS_KIN"/>
    <property type="match status" value="1"/>
</dbReference>